<keyword evidence="7" id="KW-0256">Endoplasmic reticulum</keyword>
<dbReference type="PANTHER" id="PTHR45630">
    <property type="entry name" value="CATION-TRANSPORTING ATPASE-RELATED"/>
    <property type="match status" value="1"/>
</dbReference>
<keyword evidence="11" id="KW-1133">Transmembrane helix</keyword>
<name>A0A2G8LKS8_STIJA</name>
<proteinExistence type="inferred from homology"/>
<feature type="compositionally biased region" description="Basic residues" evidence="13">
    <location>
        <begin position="290"/>
        <end position="299"/>
    </location>
</feature>
<sequence length="315" mass="35308">MFTSVPDDYDSVHSEMSRQGARVLALGHREIGHLSSSQIRQLKREEVERDLEFDGFVIISCPLKRDSKSAIKEIQQASHHTVMITGDNPLTACHVAKELRFTRKQATLVLTEPNHFHEEWHWQSIDDTVILPMVPAKGKLDLIYQYDLCITGQALTHFNSTNQEFFNVLLPYVKVFARVAPKQKELVITTLKKQGFTTLMCGDGTNDVGALKHAHVGVALLSKAPLSLNHRKKPKDETDGTNVDGTSADGVKPLQIVSARRRSDNHKLKDDARSHKNDGVKGRNEDKTRHLAGRAGPRRARGEDLTRVSGIKIYI</sequence>
<dbReference type="GO" id="GO:0005789">
    <property type="term" value="C:endoplasmic reticulum membrane"/>
    <property type="evidence" value="ECO:0007669"/>
    <property type="project" value="UniProtKB-SubCell"/>
</dbReference>
<evidence type="ECO:0000313" key="14">
    <source>
        <dbReference type="EMBL" id="PIK60845.1"/>
    </source>
</evidence>
<evidence type="ECO:0000256" key="7">
    <source>
        <dbReference type="ARBA" id="ARBA00022824"/>
    </source>
</evidence>
<dbReference type="GO" id="GO:0005524">
    <property type="term" value="F:ATP binding"/>
    <property type="evidence" value="ECO:0007669"/>
    <property type="project" value="UniProtKB-KW"/>
</dbReference>
<gene>
    <name evidence="14" type="ORF">BSL78_02245</name>
</gene>
<comment type="caution">
    <text evidence="14">The sequence shown here is derived from an EMBL/GenBank/DDBJ whole genome shotgun (WGS) entry which is preliminary data.</text>
</comment>
<evidence type="ECO:0000256" key="3">
    <source>
        <dbReference type="ARBA" id="ARBA00022448"/>
    </source>
</evidence>
<dbReference type="PANTHER" id="PTHR45630:SF7">
    <property type="entry name" value="ENDOPLASMIC RETICULUM TRANSMEMBRANE HELIX TRANSLOCASE"/>
    <property type="match status" value="1"/>
</dbReference>
<feature type="region of interest" description="Disordered" evidence="13">
    <location>
        <begin position="227"/>
        <end position="303"/>
    </location>
</feature>
<keyword evidence="9" id="KW-0460">Magnesium</keyword>
<feature type="compositionally biased region" description="Basic and acidic residues" evidence="13">
    <location>
        <begin position="261"/>
        <end position="289"/>
    </location>
</feature>
<dbReference type="PRINTS" id="PR00119">
    <property type="entry name" value="CATATPASE"/>
</dbReference>
<comment type="subcellular location">
    <subcellularLocation>
        <location evidence="1">Endoplasmic reticulum membrane</location>
        <topology evidence="1">Multi-pass membrane protein</topology>
    </subcellularLocation>
</comment>
<dbReference type="InterPro" id="IPR023214">
    <property type="entry name" value="HAD_sf"/>
</dbReference>
<keyword evidence="15" id="KW-1185">Reference proteome</keyword>
<evidence type="ECO:0000256" key="8">
    <source>
        <dbReference type="ARBA" id="ARBA00022840"/>
    </source>
</evidence>
<evidence type="ECO:0000256" key="2">
    <source>
        <dbReference type="ARBA" id="ARBA00006000"/>
    </source>
</evidence>
<keyword evidence="10" id="KW-1278">Translocase</keyword>
<accession>A0A2G8LKS8</accession>
<dbReference type="InterPro" id="IPR006544">
    <property type="entry name" value="P-type_TPase_V"/>
</dbReference>
<dbReference type="EMBL" id="MRZV01000046">
    <property type="protein sequence ID" value="PIK60845.1"/>
    <property type="molecule type" value="Genomic_DNA"/>
</dbReference>
<dbReference type="GO" id="GO:0016887">
    <property type="term" value="F:ATP hydrolysis activity"/>
    <property type="evidence" value="ECO:0007669"/>
    <property type="project" value="InterPro"/>
</dbReference>
<dbReference type="GO" id="GO:0140569">
    <property type="term" value="P:extraction of mislocalized protein from ER membrane"/>
    <property type="evidence" value="ECO:0007669"/>
    <property type="project" value="TreeGrafter"/>
</dbReference>
<dbReference type="OrthoDB" id="48943at2759"/>
<dbReference type="InterPro" id="IPR001757">
    <property type="entry name" value="P_typ_ATPase"/>
</dbReference>
<comment type="similarity">
    <text evidence="2">Belongs to the cation transport ATPase (P-type) (TC 3.A.3) family. Type V subfamily.</text>
</comment>
<evidence type="ECO:0000256" key="10">
    <source>
        <dbReference type="ARBA" id="ARBA00022967"/>
    </source>
</evidence>
<dbReference type="InterPro" id="IPR023299">
    <property type="entry name" value="ATPase_P-typ_cyto_dom_N"/>
</dbReference>
<keyword evidence="12" id="KW-0472">Membrane</keyword>
<keyword evidence="8" id="KW-0067">ATP-binding</keyword>
<dbReference type="NCBIfam" id="TIGR01494">
    <property type="entry name" value="ATPase_P-type"/>
    <property type="match status" value="1"/>
</dbReference>
<evidence type="ECO:0000313" key="15">
    <source>
        <dbReference type="Proteomes" id="UP000230750"/>
    </source>
</evidence>
<protein>
    <submittedName>
        <fullName evidence="14">Putative manganese-transporting ATPase 13A1</fullName>
    </submittedName>
</protein>
<dbReference type="Proteomes" id="UP000230750">
    <property type="component" value="Unassembled WGS sequence"/>
</dbReference>
<evidence type="ECO:0000256" key="6">
    <source>
        <dbReference type="ARBA" id="ARBA00022741"/>
    </source>
</evidence>
<keyword evidence="6" id="KW-0547">Nucleotide-binding</keyword>
<evidence type="ECO:0000256" key="13">
    <source>
        <dbReference type="SAM" id="MobiDB-lite"/>
    </source>
</evidence>
<organism evidence="14 15">
    <name type="scientific">Stichopus japonicus</name>
    <name type="common">Sea cucumber</name>
    <dbReference type="NCBI Taxonomy" id="307972"/>
    <lineage>
        <taxon>Eukaryota</taxon>
        <taxon>Metazoa</taxon>
        <taxon>Echinodermata</taxon>
        <taxon>Eleutherozoa</taxon>
        <taxon>Echinozoa</taxon>
        <taxon>Holothuroidea</taxon>
        <taxon>Aspidochirotacea</taxon>
        <taxon>Aspidochirotida</taxon>
        <taxon>Stichopodidae</taxon>
        <taxon>Apostichopus</taxon>
    </lineage>
</organism>
<evidence type="ECO:0000256" key="4">
    <source>
        <dbReference type="ARBA" id="ARBA00022692"/>
    </source>
</evidence>
<evidence type="ECO:0000256" key="5">
    <source>
        <dbReference type="ARBA" id="ARBA00022723"/>
    </source>
</evidence>
<dbReference type="AlphaFoldDB" id="A0A2G8LKS8"/>
<dbReference type="FunFam" id="3.40.50.1000:FF:000056">
    <property type="entry name" value="Cation-transporting ATPase"/>
    <property type="match status" value="1"/>
</dbReference>
<dbReference type="GO" id="GO:0046872">
    <property type="term" value="F:metal ion binding"/>
    <property type="evidence" value="ECO:0007669"/>
    <property type="project" value="UniProtKB-KW"/>
</dbReference>
<dbReference type="InterPro" id="IPR036412">
    <property type="entry name" value="HAD-like_sf"/>
</dbReference>
<dbReference type="STRING" id="307972.A0A2G8LKS8"/>
<evidence type="ECO:0000256" key="11">
    <source>
        <dbReference type="ARBA" id="ARBA00022989"/>
    </source>
</evidence>
<dbReference type="SUPFAM" id="SSF81660">
    <property type="entry name" value="Metal cation-transporting ATPase, ATP-binding domain N"/>
    <property type="match status" value="1"/>
</dbReference>
<reference evidence="14 15" key="1">
    <citation type="journal article" date="2017" name="PLoS Biol.">
        <title>The sea cucumber genome provides insights into morphological evolution and visceral regeneration.</title>
        <authorList>
            <person name="Zhang X."/>
            <person name="Sun L."/>
            <person name="Yuan J."/>
            <person name="Sun Y."/>
            <person name="Gao Y."/>
            <person name="Zhang L."/>
            <person name="Li S."/>
            <person name="Dai H."/>
            <person name="Hamel J.F."/>
            <person name="Liu C."/>
            <person name="Yu Y."/>
            <person name="Liu S."/>
            <person name="Lin W."/>
            <person name="Guo K."/>
            <person name="Jin S."/>
            <person name="Xu P."/>
            <person name="Storey K.B."/>
            <person name="Huan P."/>
            <person name="Zhang T."/>
            <person name="Zhou Y."/>
            <person name="Zhang J."/>
            <person name="Lin C."/>
            <person name="Li X."/>
            <person name="Xing L."/>
            <person name="Huo D."/>
            <person name="Sun M."/>
            <person name="Wang L."/>
            <person name="Mercier A."/>
            <person name="Li F."/>
            <person name="Yang H."/>
            <person name="Xiang J."/>
        </authorList>
    </citation>
    <scope>NUCLEOTIDE SEQUENCE [LARGE SCALE GENOMIC DNA]</scope>
    <source>
        <strain evidence="14">Shaxun</strain>
        <tissue evidence="14">Muscle</tissue>
    </source>
</reference>
<keyword evidence="3" id="KW-0813">Transport</keyword>
<dbReference type="GO" id="GO:0015662">
    <property type="term" value="F:P-type ion transporter activity"/>
    <property type="evidence" value="ECO:0007669"/>
    <property type="project" value="TreeGrafter"/>
</dbReference>
<dbReference type="GO" id="GO:0006874">
    <property type="term" value="P:intracellular calcium ion homeostasis"/>
    <property type="evidence" value="ECO:0007669"/>
    <property type="project" value="TreeGrafter"/>
</dbReference>
<dbReference type="GO" id="GO:0019829">
    <property type="term" value="F:ATPase-coupled monoatomic cation transmembrane transporter activity"/>
    <property type="evidence" value="ECO:0007669"/>
    <property type="project" value="TreeGrafter"/>
</dbReference>
<keyword evidence="4" id="KW-0812">Transmembrane</keyword>
<evidence type="ECO:0000256" key="12">
    <source>
        <dbReference type="ARBA" id="ARBA00023136"/>
    </source>
</evidence>
<dbReference type="GO" id="GO:0140567">
    <property type="term" value="F:membrane protein dislocase activity"/>
    <property type="evidence" value="ECO:0007669"/>
    <property type="project" value="TreeGrafter"/>
</dbReference>
<evidence type="ECO:0000256" key="1">
    <source>
        <dbReference type="ARBA" id="ARBA00004477"/>
    </source>
</evidence>
<evidence type="ECO:0000256" key="9">
    <source>
        <dbReference type="ARBA" id="ARBA00022842"/>
    </source>
</evidence>
<dbReference type="SUPFAM" id="SSF56784">
    <property type="entry name" value="HAD-like"/>
    <property type="match status" value="1"/>
</dbReference>
<keyword evidence="5" id="KW-0479">Metal-binding</keyword>
<dbReference type="Gene3D" id="3.40.50.1000">
    <property type="entry name" value="HAD superfamily/HAD-like"/>
    <property type="match status" value="1"/>
</dbReference>